<proteinExistence type="predicted"/>
<evidence type="ECO:0000313" key="2">
    <source>
        <dbReference type="Proteomes" id="UP001597469"/>
    </source>
</evidence>
<keyword evidence="2" id="KW-1185">Reference proteome</keyword>
<dbReference type="EMBL" id="JBHULN010000005">
    <property type="protein sequence ID" value="MFD2570968.1"/>
    <property type="molecule type" value="Genomic_DNA"/>
</dbReference>
<comment type="caution">
    <text evidence="1">The sequence shown here is derived from an EMBL/GenBank/DDBJ whole genome shotgun (WGS) entry which is preliminary data.</text>
</comment>
<dbReference type="RefSeq" id="WP_381522105.1">
    <property type="nucleotide sequence ID" value="NZ_JBHULN010000005.1"/>
</dbReference>
<accession>A0ABW5M1P8</accession>
<sequence>MESIKIKFDEYRNAFVVSRQIIDPSDTLYLLQWEWEEGQYECERLAYLQARHKFPNHEIVAIKPIFYAGQVSPSGRP</sequence>
<organism evidence="1 2">
    <name type="scientific">Spirosoma soli</name>
    <dbReference type="NCBI Taxonomy" id="1770529"/>
    <lineage>
        <taxon>Bacteria</taxon>
        <taxon>Pseudomonadati</taxon>
        <taxon>Bacteroidota</taxon>
        <taxon>Cytophagia</taxon>
        <taxon>Cytophagales</taxon>
        <taxon>Cytophagaceae</taxon>
        <taxon>Spirosoma</taxon>
    </lineage>
</organism>
<protein>
    <submittedName>
        <fullName evidence="1">Uncharacterized protein</fullName>
    </submittedName>
</protein>
<dbReference type="Proteomes" id="UP001597469">
    <property type="component" value="Unassembled WGS sequence"/>
</dbReference>
<name>A0ABW5M1P8_9BACT</name>
<gene>
    <name evidence="1" type="ORF">ACFSUS_10010</name>
</gene>
<reference evidence="2" key="1">
    <citation type="journal article" date="2019" name="Int. J. Syst. Evol. Microbiol.">
        <title>The Global Catalogue of Microorganisms (GCM) 10K type strain sequencing project: providing services to taxonomists for standard genome sequencing and annotation.</title>
        <authorList>
            <consortium name="The Broad Institute Genomics Platform"/>
            <consortium name="The Broad Institute Genome Sequencing Center for Infectious Disease"/>
            <person name="Wu L."/>
            <person name="Ma J."/>
        </authorList>
    </citation>
    <scope>NUCLEOTIDE SEQUENCE [LARGE SCALE GENOMIC DNA]</scope>
    <source>
        <strain evidence="2">KCTC 42805</strain>
    </source>
</reference>
<evidence type="ECO:0000313" key="1">
    <source>
        <dbReference type="EMBL" id="MFD2570968.1"/>
    </source>
</evidence>